<keyword evidence="12" id="KW-1185">Reference proteome</keyword>
<evidence type="ECO:0000256" key="1">
    <source>
        <dbReference type="ARBA" id="ARBA00004651"/>
    </source>
</evidence>
<feature type="domain" description="MotA/TolQ/ExbB proton channel" evidence="10">
    <location>
        <begin position="100"/>
        <end position="213"/>
    </location>
</feature>
<gene>
    <name evidence="11" type="primary">pomA</name>
    <name evidence="11" type="ORF">Pan216_00180</name>
</gene>
<evidence type="ECO:0000256" key="9">
    <source>
        <dbReference type="SAM" id="Phobius"/>
    </source>
</evidence>
<dbReference type="Pfam" id="PF01618">
    <property type="entry name" value="MotA_ExbB"/>
    <property type="match status" value="1"/>
</dbReference>
<comment type="subcellular location">
    <subcellularLocation>
        <location evidence="1">Cell membrane</location>
        <topology evidence="1">Multi-pass membrane protein</topology>
    </subcellularLocation>
</comment>
<name>A0A518AWW0_9BACT</name>
<dbReference type="PANTHER" id="PTHR30433:SF2">
    <property type="entry name" value="MOTILITY PROTEIN A"/>
    <property type="match status" value="1"/>
</dbReference>
<evidence type="ECO:0000256" key="2">
    <source>
        <dbReference type="ARBA" id="ARBA00008038"/>
    </source>
</evidence>
<keyword evidence="6" id="KW-0283">Flagellar rotation</keyword>
<evidence type="ECO:0000256" key="4">
    <source>
        <dbReference type="ARBA" id="ARBA00022475"/>
    </source>
</evidence>
<evidence type="ECO:0000313" key="11">
    <source>
        <dbReference type="EMBL" id="QDU59191.1"/>
    </source>
</evidence>
<dbReference type="AlphaFoldDB" id="A0A518AWW0"/>
<dbReference type="GO" id="GO:0006935">
    <property type="term" value="P:chemotaxis"/>
    <property type="evidence" value="ECO:0007669"/>
    <property type="project" value="InterPro"/>
</dbReference>
<reference evidence="11 12" key="1">
    <citation type="submission" date="2019-02" db="EMBL/GenBank/DDBJ databases">
        <title>Deep-cultivation of Planctomycetes and their phenomic and genomic characterization uncovers novel biology.</title>
        <authorList>
            <person name="Wiegand S."/>
            <person name="Jogler M."/>
            <person name="Boedeker C."/>
            <person name="Pinto D."/>
            <person name="Vollmers J."/>
            <person name="Rivas-Marin E."/>
            <person name="Kohn T."/>
            <person name="Peeters S.H."/>
            <person name="Heuer A."/>
            <person name="Rast P."/>
            <person name="Oberbeckmann S."/>
            <person name="Bunk B."/>
            <person name="Jeske O."/>
            <person name="Meyerdierks A."/>
            <person name="Storesund J.E."/>
            <person name="Kallscheuer N."/>
            <person name="Luecker S."/>
            <person name="Lage O.M."/>
            <person name="Pohl T."/>
            <person name="Merkel B.J."/>
            <person name="Hornburger P."/>
            <person name="Mueller R.-W."/>
            <person name="Bruemmer F."/>
            <person name="Labrenz M."/>
            <person name="Spormann A.M."/>
            <person name="Op den Camp H."/>
            <person name="Overmann J."/>
            <person name="Amann R."/>
            <person name="Jetten M.S.M."/>
            <person name="Mascher T."/>
            <person name="Medema M.H."/>
            <person name="Devos D.P."/>
            <person name="Kaster A.-K."/>
            <person name="Ovreas L."/>
            <person name="Rohde M."/>
            <person name="Galperin M.Y."/>
            <person name="Jogler C."/>
        </authorList>
    </citation>
    <scope>NUCLEOTIDE SEQUENCE [LARGE SCALE GENOMIC DNA]</scope>
    <source>
        <strain evidence="11 12">Pan216</strain>
    </source>
</reference>
<dbReference type="RefSeq" id="WP_145253195.1">
    <property type="nucleotide sequence ID" value="NZ_CP036279.1"/>
</dbReference>
<dbReference type="InterPro" id="IPR000540">
    <property type="entry name" value="Flag_MotA_CS"/>
</dbReference>
<evidence type="ECO:0000259" key="10">
    <source>
        <dbReference type="Pfam" id="PF01618"/>
    </source>
</evidence>
<dbReference type="GO" id="GO:0071978">
    <property type="term" value="P:bacterial-type flagellum-dependent swarming motility"/>
    <property type="evidence" value="ECO:0007669"/>
    <property type="project" value="InterPro"/>
</dbReference>
<dbReference type="EMBL" id="CP036279">
    <property type="protein sequence ID" value="QDU59191.1"/>
    <property type="molecule type" value="Genomic_DNA"/>
</dbReference>
<dbReference type="InterPro" id="IPR047055">
    <property type="entry name" value="MotA-like"/>
</dbReference>
<feature type="transmembrane region" description="Helical" evidence="9">
    <location>
        <begin position="149"/>
        <end position="167"/>
    </location>
</feature>
<keyword evidence="5 9" id="KW-0812">Transmembrane</keyword>
<keyword evidence="8 9" id="KW-0472">Membrane</keyword>
<evidence type="ECO:0000256" key="5">
    <source>
        <dbReference type="ARBA" id="ARBA00022692"/>
    </source>
</evidence>
<keyword evidence="4" id="KW-1003">Cell membrane</keyword>
<dbReference type="PANTHER" id="PTHR30433">
    <property type="entry name" value="CHEMOTAXIS PROTEIN MOTA"/>
    <property type="match status" value="1"/>
</dbReference>
<organism evidence="11 12">
    <name type="scientific">Kolteria novifilia</name>
    <dbReference type="NCBI Taxonomy" id="2527975"/>
    <lineage>
        <taxon>Bacteria</taxon>
        <taxon>Pseudomonadati</taxon>
        <taxon>Planctomycetota</taxon>
        <taxon>Planctomycetia</taxon>
        <taxon>Kolteriales</taxon>
        <taxon>Kolteriaceae</taxon>
        <taxon>Kolteria</taxon>
    </lineage>
</organism>
<comment type="similarity">
    <text evidence="2">Belongs to the MotA family.</text>
</comment>
<feature type="transmembrane region" description="Helical" evidence="9">
    <location>
        <begin position="179"/>
        <end position="201"/>
    </location>
</feature>
<evidence type="ECO:0000256" key="8">
    <source>
        <dbReference type="ARBA" id="ARBA00023136"/>
    </source>
</evidence>
<evidence type="ECO:0000313" key="12">
    <source>
        <dbReference type="Proteomes" id="UP000317093"/>
    </source>
</evidence>
<dbReference type="Proteomes" id="UP000317093">
    <property type="component" value="Chromosome"/>
</dbReference>
<evidence type="ECO:0000256" key="6">
    <source>
        <dbReference type="ARBA" id="ARBA00022779"/>
    </source>
</evidence>
<keyword evidence="7 9" id="KW-1133">Transmembrane helix</keyword>
<dbReference type="GO" id="GO:0005886">
    <property type="term" value="C:plasma membrane"/>
    <property type="evidence" value="ECO:0007669"/>
    <property type="project" value="UniProtKB-SubCell"/>
</dbReference>
<evidence type="ECO:0000256" key="7">
    <source>
        <dbReference type="ARBA" id="ARBA00022989"/>
    </source>
</evidence>
<sequence length="253" mass="26868">MDIATLVGLIGTFTLILIAIGSNLPGFIDPASVVIVIGGATLTVMTSMPLGRVLGLHKVVMKSVFTQSNDLKGLASKLVEFATVARRDGILALENHIDDDTDPFISTGVRMAVDGTDPQLIEKLLFAEIESLADRHKNGKAICDLMGKYAPAFGMIGTLIGLVIMLSNMSDPSAIGPGMAVALLTTLYGAVMANAIFLPIADKLAYYSKEELKARMLILQGVMAIQSGDNPRIVEQKLNVFLAPSERGGHEEA</sequence>
<keyword evidence="3" id="KW-0813">Transport</keyword>
<dbReference type="PROSITE" id="PS01307">
    <property type="entry name" value="MOTA"/>
    <property type="match status" value="1"/>
</dbReference>
<feature type="transmembrane region" description="Helical" evidence="9">
    <location>
        <begin position="31"/>
        <end position="54"/>
    </location>
</feature>
<accession>A0A518AWW0</accession>
<dbReference type="OrthoDB" id="9806929at2"/>
<dbReference type="KEGG" id="knv:Pan216_00180"/>
<dbReference type="InterPro" id="IPR002898">
    <property type="entry name" value="MotA_ExbB_proton_chnl"/>
</dbReference>
<evidence type="ECO:0000256" key="3">
    <source>
        <dbReference type="ARBA" id="ARBA00022448"/>
    </source>
</evidence>
<proteinExistence type="inferred from homology"/>
<protein>
    <submittedName>
        <fullName evidence="11">Chemotaxis protein PomA</fullName>
    </submittedName>
</protein>